<proteinExistence type="predicted"/>
<dbReference type="EMBL" id="JACGWM010001601">
    <property type="protein sequence ID" value="KAL0291074.1"/>
    <property type="molecule type" value="Genomic_DNA"/>
</dbReference>
<feature type="compositionally biased region" description="Basic and acidic residues" evidence="1">
    <location>
        <begin position="139"/>
        <end position="150"/>
    </location>
</feature>
<organism evidence="2">
    <name type="scientific">Sesamum calycinum</name>
    <dbReference type="NCBI Taxonomy" id="2727403"/>
    <lineage>
        <taxon>Eukaryota</taxon>
        <taxon>Viridiplantae</taxon>
        <taxon>Streptophyta</taxon>
        <taxon>Embryophyta</taxon>
        <taxon>Tracheophyta</taxon>
        <taxon>Spermatophyta</taxon>
        <taxon>Magnoliopsida</taxon>
        <taxon>eudicotyledons</taxon>
        <taxon>Gunneridae</taxon>
        <taxon>Pentapetalae</taxon>
        <taxon>asterids</taxon>
        <taxon>lamiids</taxon>
        <taxon>Lamiales</taxon>
        <taxon>Pedaliaceae</taxon>
        <taxon>Sesamum</taxon>
    </lineage>
</organism>
<reference evidence="2" key="2">
    <citation type="journal article" date="2024" name="Plant">
        <title>Genomic evolution and insights into agronomic trait innovations of Sesamum species.</title>
        <authorList>
            <person name="Miao H."/>
            <person name="Wang L."/>
            <person name="Qu L."/>
            <person name="Liu H."/>
            <person name="Sun Y."/>
            <person name="Le M."/>
            <person name="Wang Q."/>
            <person name="Wei S."/>
            <person name="Zheng Y."/>
            <person name="Lin W."/>
            <person name="Duan Y."/>
            <person name="Cao H."/>
            <person name="Xiong S."/>
            <person name="Wang X."/>
            <person name="Wei L."/>
            <person name="Li C."/>
            <person name="Ma Q."/>
            <person name="Ju M."/>
            <person name="Zhao R."/>
            <person name="Li G."/>
            <person name="Mu C."/>
            <person name="Tian Q."/>
            <person name="Mei H."/>
            <person name="Zhang T."/>
            <person name="Gao T."/>
            <person name="Zhang H."/>
        </authorList>
    </citation>
    <scope>NUCLEOTIDE SEQUENCE</scope>
    <source>
        <strain evidence="2">KEN8</strain>
    </source>
</reference>
<feature type="region of interest" description="Disordered" evidence="1">
    <location>
        <begin position="139"/>
        <end position="170"/>
    </location>
</feature>
<evidence type="ECO:0000256" key="1">
    <source>
        <dbReference type="SAM" id="MobiDB-lite"/>
    </source>
</evidence>
<dbReference type="PANTHER" id="PTHR33240:SF8">
    <property type="entry name" value="OS03G0439900 PROTEIN"/>
    <property type="match status" value="1"/>
</dbReference>
<name>A0AAW2J8M7_9LAMI</name>
<gene>
    <name evidence="2" type="ORF">Scaly_2650200</name>
</gene>
<reference evidence="2" key="1">
    <citation type="submission" date="2020-06" db="EMBL/GenBank/DDBJ databases">
        <authorList>
            <person name="Li T."/>
            <person name="Hu X."/>
            <person name="Zhang T."/>
            <person name="Song X."/>
            <person name="Zhang H."/>
            <person name="Dai N."/>
            <person name="Sheng W."/>
            <person name="Hou X."/>
            <person name="Wei L."/>
        </authorList>
    </citation>
    <scope>NUCLEOTIDE SEQUENCE</scope>
    <source>
        <strain evidence="2">KEN8</strain>
        <tissue evidence="2">Leaf</tissue>
    </source>
</reference>
<sequence length="193" mass="21415">MEDVPLIQFGKAKCSRPKNSHNDALVIMVLLANYEVGRVFIDSGSSGDILFGEAYSQMKLADIPLENVNTSLYGFAEEVVHHRGMISLPLALGIGQTRRTCMLKFLIKFPALEGVGEVQEDPLQSCKCYIEAVRKGQKRSTDEALKEPPSCKRRKDGEVEEEPEVGRGTPLKVLPAEELLNLELIPRDSEKTT</sequence>
<comment type="caution">
    <text evidence="2">The sequence shown here is derived from an EMBL/GenBank/DDBJ whole genome shotgun (WGS) entry which is preliminary data.</text>
</comment>
<evidence type="ECO:0000313" key="2">
    <source>
        <dbReference type="EMBL" id="KAL0291074.1"/>
    </source>
</evidence>
<protein>
    <submittedName>
        <fullName evidence="2">Uncharacterized protein</fullName>
    </submittedName>
</protein>
<dbReference type="PANTHER" id="PTHR33240">
    <property type="entry name" value="OS08G0508500 PROTEIN"/>
    <property type="match status" value="1"/>
</dbReference>
<dbReference type="AlphaFoldDB" id="A0AAW2J8M7"/>
<accession>A0AAW2J8M7</accession>